<dbReference type="EMBL" id="MK072255">
    <property type="protein sequence ID" value="AYV81003.1"/>
    <property type="molecule type" value="Genomic_DNA"/>
</dbReference>
<reference evidence="1" key="1">
    <citation type="submission" date="2018-10" db="EMBL/GenBank/DDBJ databases">
        <title>Hidden diversity of soil giant viruses.</title>
        <authorList>
            <person name="Schulz F."/>
            <person name="Alteio L."/>
            <person name="Goudeau D."/>
            <person name="Ryan E.M."/>
            <person name="Malmstrom R.R."/>
            <person name="Blanchard J."/>
            <person name="Woyke T."/>
        </authorList>
    </citation>
    <scope>NUCLEOTIDE SEQUENCE</scope>
    <source>
        <strain evidence="1">HAV1</strain>
    </source>
</reference>
<evidence type="ECO:0000313" key="1">
    <source>
        <dbReference type="EMBL" id="AYV81003.1"/>
    </source>
</evidence>
<keyword evidence="1" id="KW-0269">Exonuclease</keyword>
<proteinExistence type="predicted"/>
<name>A0A3G5A5A7_9VIRU</name>
<keyword evidence="1" id="KW-0378">Hydrolase</keyword>
<sequence>MAAKKPYDNFEIYSPDNELLGFCARAKFDWYLTKNLAEKFSETQLKLKFEPNYRTQDRDPSSKRLNICYVCLAEENLQKFHIIPSVFKKKLPIEWKSHNSSDILPLCEECATDASREMDELRRELEDEFEISDENFIDKDKVLLKSLAKKILGARSHGIVEKGHLERMNKILGREVTNEELEQFSDCDVSISYMGSKSSAEHITKQFIEKNKIKELMLRWKQHFIDRMNPMEIPEDYFFEKTSVRAD</sequence>
<dbReference type="GO" id="GO:0004527">
    <property type="term" value="F:exonuclease activity"/>
    <property type="evidence" value="ECO:0007669"/>
    <property type="project" value="UniProtKB-KW"/>
</dbReference>
<accession>A0A3G5A5A7</accession>
<organism evidence="1">
    <name type="scientific">Harvfovirus sp</name>
    <dbReference type="NCBI Taxonomy" id="2487768"/>
    <lineage>
        <taxon>Viruses</taxon>
        <taxon>Varidnaviria</taxon>
        <taxon>Bamfordvirae</taxon>
        <taxon>Nucleocytoviricota</taxon>
        <taxon>Megaviricetes</taxon>
        <taxon>Imitervirales</taxon>
        <taxon>Mimiviridae</taxon>
        <taxon>Klosneuvirinae</taxon>
    </lineage>
</organism>
<protein>
    <submittedName>
        <fullName evidence="1">Exonuclease 3'-5' domain-containing protein 2 isoform X1</fullName>
    </submittedName>
</protein>
<gene>
    <name evidence="1" type="ORF">Harvfovirus13_9</name>
</gene>
<keyword evidence="1" id="KW-0540">Nuclease</keyword>